<organism evidence="2 3">
    <name type="scientific">Pannonibacter phragmitetus</name>
    <dbReference type="NCBI Taxonomy" id="121719"/>
    <lineage>
        <taxon>Bacteria</taxon>
        <taxon>Pseudomonadati</taxon>
        <taxon>Pseudomonadota</taxon>
        <taxon>Alphaproteobacteria</taxon>
        <taxon>Hyphomicrobiales</taxon>
        <taxon>Stappiaceae</taxon>
        <taxon>Pannonibacter</taxon>
    </lineage>
</organism>
<feature type="compositionally biased region" description="Low complexity" evidence="1">
    <location>
        <begin position="137"/>
        <end position="150"/>
    </location>
</feature>
<evidence type="ECO:0000313" key="3">
    <source>
        <dbReference type="Proteomes" id="UP000255000"/>
    </source>
</evidence>
<reference evidence="2 3" key="1">
    <citation type="submission" date="2018-06" db="EMBL/GenBank/DDBJ databases">
        <authorList>
            <consortium name="Pathogen Informatics"/>
            <person name="Doyle S."/>
        </authorList>
    </citation>
    <scope>NUCLEOTIDE SEQUENCE [LARGE SCALE GENOMIC DNA]</scope>
    <source>
        <strain evidence="2 3">NCTC13350</strain>
    </source>
</reference>
<dbReference type="AlphaFoldDB" id="A0A379HK48"/>
<accession>A0A379HK48</accession>
<proteinExistence type="predicted"/>
<dbReference type="OrthoDB" id="1362093at28211"/>
<protein>
    <submittedName>
        <fullName evidence="2">Uncharacterized protein</fullName>
    </submittedName>
</protein>
<sequence length="248" mass="25824">MVIIPPDVAMNCLQIVQQVRGAATVAVAATALLAGGFWLASTRETGGAIDETQTLDDGTVVRLTGYGSDRIRTITATSPDGVVSVLEVEATGYGYTLIGGAVDGKPMTPDQLRSAARQASGGQVQVVYNSTPGKGQGSQTGAAGNSSAGAAAGGAPGGPEDDEKPRRISNPKHHRNSNSPEPQNVDELYEKSIVDKNGVRWSKDSNGIIHRFSKPSNGETHWNGSTGGVDPIRAQNIPIEIRRILGVK</sequence>
<feature type="compositionally biased region" description="Polar residues" evidence="1">
    <location>
        <begin position="120"/>
        <end position="133"/>
    </location>
</feature>
<dbReference type="Proteomes" id="UP000255000">
    <property type="component" value="Unassembled WGS sequence"/>
</dbReference>
<gene>
    <name evidence="2" type="ORF">NCTC13350_04294</name>
</gene>
<name>A0A379HK48_9HYPH</name>
<feature type="compositionally biased region" description="Basic residues" evidence="1">
    <location>
        <begin position="167"/>
        <end position="176"/>
    </location>
</feature>
<evidence type="ECO:0000313" key="2">
    <source>
        <dbReference type="EMBL" id="SUC82801.1"/>
    </source>
</evidence>
<feature type="region of interest" description="Disordered" evidence="1">
    <location>
        <begin position="117"/>
        <end position="187"/>
    </location>
</feature>
<dbReference type="EMBL" id="UGSK01000002">
    <property type="protein sequence ID" value="SUC82801.1"/>
    <property type="molecule type" value="Genomic_DNA"/>
</dbReference>
<dbReference type="RefSeq" id="WP_019965425.1">
    <property type="nucleotide sequence ID" value="NZ_UGSK01000002.1"/>
</dbReference>
<evidence type="ECO:0000256" key="1">
    <source>
        <dbReference type="SAM" id="MobiDB-lite"/>
    </source>
</evidence>